<accession>A0A6J4MD17</accession>
<name>A0A6J4MD17_9BACT</name>
<dbReference type="EMBL" id="CADCTX010000871">
    <property type="protein sequence ID" value="CAA9355978.1"/>
    <property type="molecule type" value="Genomic_DNA"/>
</dbReference>
<dbReference type="InterPro" id="IPR058534">
    <property type="entry name" value="YjdF"/>
</dbReference>
<organism evidence="2">
    <name type="scientific">uncultured Gemmatimonadaceae bacterium</name>
    <dbReference type="NCBI Taxonomy" id="246130"/>
    <lineage>
        <taxon>Bacteria</taxon>
        <taxon>Pseudomonadati</taxon>
        <taxon>Gemmatimonadota</taxon>
        <taxon>Gemmatimonadia</taxon>
        <taxon>Gemmatimonadales</taxon>
        <taxon>Gemmatimonadaceae</taxon>
        <taxon>environmental samples</taxon>
    </lineage>
</organism>
<feature type="transmembrane region" description="Helical" evidence="1">
    <location>
        <begin position="119"/>
        <end position="136"/>
    </location>
</feature>
<keyword evidence="1" id="KW-0812">Transmembrane</keyword>
<dbReference type="Pfam" id="PF09997">
    <property type="entry name" value="DUF2238"/>
    <property type="match status" value="1"/>
</dbReference>
<evidence type="ECO:0000256" key="1">
    <source>
        <dbReference type="SAM" id="Phobius"/>
    </source>
</evidence>
<keyword evidence="1" id="KW-0472">Membrane</keyword>
<feature type="transmembrane region" description="Helical" evidence="1">
    <location>
        <begin position="78"/>
        <end position="99"/>
    </location>
</feature>
<feature type="transmembrane region" description="Helical" evidence="1">
    <location>
        <begin position="148"/>
        <end position="168"/>
    </location>
</feature>
<gene>
    <name evidence="2" type="ORF">AVDCRST_MAG40-3172</name>
</gene>
<feature type="transmembrane region" description="Helical" evidence="1">
    <location>
        <begin position="198"/>
        <end position="216"/>
    </location>
</feature>
<dbReference type="InterPro" id="IPR014509">
    <property type="entry name" value="YjdF-like"/>
</dbReference>
<sequence length="218" mass="23208">MPTPTPFRRLTTATTHDPLGALGERWLPPALLAAYALLWTAAALRPASREGWLLENVLPLSILGLLGGMYRRWHLSDASYLCVAVFLALHAAGAHYGYADVPVAPWLRAWLGGPGGRNPYDRLVHLAFGLCWFYPTREALLYNVSRRGTATVFSVAAVLAAGAVYEVLEWGAALLVAPATAASFVGAQGDPWDAQQDMAFAALGALLAAALTAALARV</sequence>
<keyword evidence="1" id="KW-1133">Transmembrane helix</keyword>
<proteinExistence type="predicted"/>
<feature type="non-terminal residue" evidence="2">
    <location>
        <position position="218"/>
    </location>
</feature>
<evidence type="ECO:0000313" key="2">
    <source>
        <dbReference type="EMBL" id="CAA9355978.1"/>
    </source>
</evidence>
<reference evidence="2" key="1">
    <citation type="submission" date="2020-02" db="EMBL/GenBank/DDBJ databases">
        <authorList>
            <person name="Meier V. D."/>
        </authorList>
    </citation>
    <scope>NUCLEOTIDE SEQUENCE</scope>
    <source>
        <strain evidence="2">AVDCRST_MAG40</strain>
    </source>
</reference>
<dbReference type="AlphaFoldDB" id="A0A6J4MD17"/>
<dbReference type="PIRSF" id="PIRSF020606">
    <property type="entry name" value="UCP020606"/>
    <property type="match status" value="1"/>
</dbReference>
<protein>
    <submittedName>
        <fullName evidence="2">Integral membrane protein</fullName>
    </submittedName>
</protein>